<evidence type="ECO:0000256" key="2">
    <source>
        <dbReference type="ARBA" id="ARBA00022771"/>
    </source>
</evidence>
<reference evidence="6 7" key="1">
    <citation type="submission" date="2016-11" db="EMBL/GenBank/DDBJ databases">
        <title>The macronuclear genome of Stentor coeruleus: a giant cell with tiny introns.</title>
        <authorList>
            <person name="Slabodnick M."/>
            <person name="Ruby J.G."/>
            <person name="Reiff S.B."/>
            <person name="Swart E.C."/>
            <person name="Gosai S."/>
            <person name="Prabakaran S."/>
            <person name="Witkowska E."/>
            <person name="Larue G.E."/>
            <person name="Fisher S."/>
            <person name="Freeman R.M."/>
            <person name="Gunawardena J."/>
            <person name="Chu W."/>
            <person name="Stover N.A."/>
            <person name="Gregory B.D."/>
            <person name="Nowacki M."/>
            <person name="Derisi J."/>
            <person name="Roy S.W."/>
            <person name="Marshall W.F."/>
            <person name="Sood P."/>
        </authorList>
    </citation>
    <scope>NUCLEOTIDE SEQUENCE [LARGE SCALE GENOMIC DNA]</scope>
    <source>
        <strain evidence="6">WM001</strain>
    </source>
</reference>
<keyword evidence="7" id="KW-1185">Reference proteome</keyword>
<dbReference type="Proteomes" id="UP000187209">
    <property type="component" value="Unassembled WGS sequence"/>
</dbReference>
<dbReference type="PROSITE" id="PS00518">
    <property type="entry name" value="ZF_RING_1"/>
    <property type="match status" value="1"/>
</dbReference>
<accession>A0A1R2C9Q7</accession>
<dbReference type="InterPro" id="IPR001841">
    <property type="entry name" value="Znf_RING"/>
</dbReference>
<dbReference type="PROSITE" id="PS50089">
    <property type="entry name" value="ZF_RING_2"/>
    <property type="match status" value="1"/>
</dbReference>
<keyword evidence="3" id="KW-0862">Zinc</keyword>
<dbReference type="SUPFAM" id="SSF57850">
    <property type="entry name" value="RING/U-box"/>
    <property type="match status" value="1"/>
</dbReference>
<protein>
    <recommendedName>
        <fullName evidence="5">RING-type domain-containing protein</fullName>
    </recommendedName>
</protein>
<organism evidence="6 7">
    <name type="scientific">Stentor coeruleus</name>
    <dbReference type="NCBI Taxonomy" id="5963"/>
    <lineage>
        <taxon>Eukaryota</taxon>
        <taxon>Sar</taxon>
        <taxon>Alveolata</taxon>
        <taxon>Ciliophora</taxon>
        <taxon>Postciliodesmatophora</taxon>
        <taxon>Heterotrichea</taxon>
        <taxon>Heterotrichida</taxon>
        <taxon>Stentoridae</taxon>
        <taxon>Stentor</taxon>
    </lineage>
</organism>
<dbReference type="SMART" id="SM00184">
    <property type="entry name" value="RING"/>
    <property type="match status" value="3"/>
</dbReference>
<dbReference type="GO" id="GO:0008270">
    <property type="term" value="F:zinc ion binding"/>
    <property type="evidence" value="ECO:0007669"/>
    <property type="project" value="UniProtKB-KW"/>
</dbReference>
<evidence type="ECO:0000259" key="5">
    <source>
        <dbReference type="PROSITE" id="PS50089"/>
    </source>
</evidence>
<dbReference type="OrthoDB" id="327406at2759"/>
<gene>
    <name evidence="6" type="ORF">SteCoe_12917</name>
</gene>
<comment type="caution">
    <text evidence="6">The sequence shown here is derived from an EMBL/GenBank/DDBJ whole genome shotgun (WGS) entry which is preliminary data.</text>
</comment>
<name>A0A1R2C9Q7_9CILI</name>
<dbReference type="AlphaFoldDB" id="A0A1R2C9Q7"/>
<dbReference type="InterPro" id="IPR013083">
    <property type="entry name" value="Znf_RING/FYVE/PHD"/>
</dbReference>
<dbReference type="EMBL" id="MPUH01000228">
    <property type="protein sequence ID" value="OMJ85721.1"/>
    <property type="molecule type" value="Genomic_DNA"/>
</dbReference>
<evidence type="ECO:0000256" key="1">
    <source>
        <dbReference type="ARBA" id="ARBA00022723"/>
    </source>
</evidence>
<dbReference type="InterPro" id="IPR017907">
    <property type="entry name" value="Znf_RING_CS"/>
</dbReference>
<evidence type="ECO:0000313" key="7">
    <source>
        <dbReference type="Proteomes" id="UP000187209"/>
    </source>
</evidence>
<proteinExistence type="predicted"/>
<keyword evidence="2 4" id="KW-0863">Zinc-finger</keyword>
<evidence type="ECO:0000256" key="4">
    <source>
        <dbReference type="PROSITE-ProRule" id="PRU00175"/>
    </source>
</evidence>
<evidence type="ECO:0000256" key="3">
    <source>
        <dbReference type="ARBA" id="ARBA00022833"/>
    </source>
</evidence>
<sequence>MRPYDQTAPMQIINFYDIREQKETKIKKNSPKNLEEIHITSLHFEDPKYEYVPAVKNIGTDTISIPSNKIPSQINIKPSGELIECLSGLINCLIPVTDINKVLLDQTNIFNNINRIAKLGCEEANKFSIFLNSLQCSICKDKNIKIQLSCSHILCGSCIQTLKISESENSDTYVLSCSICNQEVTKSEHNLLFPSNSRTFLEMEKKYLCEKLASGSSLKCKQCFKEKQKYYNTCCYHICKDCVAEQIRSNIFQCPICELQYYNIRDISHEKNVCDCCKREMFFIGDFMRAIEGEKCNLCSVCLSQAFNQGKCPSCKSRITKIEKFEICDFLFTFCEVCEKEVYKGHLIVSNCCKKKTCRDCLKSDEVCKGCNL</sequence>
<evidence type="ECO:0000313" key="6">
    <source>
        <dbReference type="EMBL" id="OMJ85721.1"/>
    </source>
</evidence>
<keyword evidence="1" id="KW-0479">Metal-binding</keyword>
<dbReference type="Gene3D" id="3.30.40.10">
    <property type="entry name" value="Zinc/RING finger domain, C3HC4 (zinc finger)"/>
    <property type="match status" value="1"/>
</dbReference>
<feature type="domain" description="RING-type" evidence="5">
    <location>
        <begin position="136"/>
        <end position="181"/>
    </location>
</feature>